<gene>
    <name evidence="1" type="ordered locus">THA_1951</name>
</gene>
<keyword evidence="2" id="KW-1185">Reference proteome</keyword>
<proteinExistence type="predicted"/>
<evidence type="ECO:0000313" key="2">
    <source>
        <dbReference type="Proteomes" id="UP000002453"/>
    </source>
</evidence>
<evidence type="ECO:0000313" key="1">
    <source>
        <dbReference type="EMBL" id="ACJ76373.1"/>
    </source>
</evidence>
<accession>B7IEE6</accession>
<organism evidence="1 2">
    <name type="scientific">Thermosipho africanus (strain TCF52B)</name>
    <dbReference type="NCBI Taxonomy" id="484019"/>
    <lineage>
        <taxon>Bacteria</taxon>
        <taxon>Thermotogati</taxon>
        <taxon>Thermotogota</taxon>
        <taxon>Thermotogae</taxon>
        <taxon>Thermotogales</taxon>
        <taxon>Fervidobacteriaceae</taxon>
        <taxon>Thermosipho</taxon>
    </lineage>
</organism>
<name>B7IEE6_THEAB</name>
<dbReference type="KEGG" id="taf:THA_1951"/>
<dbReference type="EMBL" id="CP001185">
    <property type="protein sequence ID" value="ACJ76373.1"/>
    <property type="molecule type" value="Genomic_DNA"/>
</dbReference>
<dbReference type="AlphaFoldDB" id="B7IEE6"/>
<sequence>MGFLDSKFDIENIFQFLQGKVQTFFHSTPPRDIANFNSYKVRYKLSTIV</sequence>
<reference evidence="1 2" key="1">
    <citation type="journal article" date="2009" name="J. Bacteriol.">
        <title>The genome of Thermosipho africanus TCF52B: lateral genetic connections to the Firmicutes and Archaea.</title>
        <authorList>
            <person name="Nesboe C.L."/>
            <person name="Bapteste E."/>
            <person name="Curtis B."/>
            <person name="Dahle H."/>
            <person name="Lopez P."/>
            <person name="Macleod D."/>
            <person name="Dlutek M."/>
            <person name="Bowman S."/>
            <person name="Zhaxybayeva O."/>
            <person name="Birkeland N.-K."/>
            <person name="Doolittle W.F."/>
        </authorList>
    </citation>
    <scope>NUCLEOTIDE SEQUENCE [LARGE SCALE GENOMIC DNA]</scope>
    <source>
        <strain evidence="1 2">TCF52B</strain>
    </source>
</reference>
<protein>
    <submittedName>
        <fullName evidence="1">Uncharacterized protein</fullName>
    </submittedName>
</protein>
<dbReference type="HOGENOM" id="CLU_3141680_0_0_0"/>
<dbReference type="Proteomes" id="UP000002453">
    <property type="component" value="Chromosome"/>
</dbReference>